<evidence type="ECO:0000313" key="4">
    <source>
        <dbReference type="Proteomes" id="UP001066276"/>
    </source>
</evidence>
<organism evidence="3 4">
    <name type="scientific">Pleurodeles waltl</name>
    <name type="common">Iberian ribbed newt</name>
    <dbReference type="NCBI Taxonomy" id="8319"/>
    <lineage>
        <taxon>Eukaryota</taxon>
        <taxon>Metazoa</taxon>
        <taxon>Chordata</taxon>
        <taxon>Craniata</taxon>
        <taxon>Vertebrata</taxon>
        <taxon>Euteleostomi</taxon>
        <taxon>Amphibia</taxon>
        <taxon>Batrachia</taxon>
        <taxon>Caudata</taxon>
        <taxon>Salamandroidea</taxon>
        <taxon>Salamandridae</taxon>
        <taxon>Pleurodelinae</taxon>
        <taxon>Pleurodeles</taxon>
    </lineage>
</organism>
<feature type="compositionally biased region" description="Basic and acidic residues" evidence="2">
    <location>
        <begin position="32"/>
        <end position="46"/>
    </location>
</feature>
<comment type="caution">
    <text evidence="3">The sequence shown here is derived from an EMBL/GenBank/DDBJ whole genome shotgun (WGS) entry which is preliminary data.</text>
</comment>
<reference evidence="3" key="1">
    <citation type="journal article" date="2022" name="bioRxiv">
        <title>Sequencing and chromosome-scale assembly of the giantPleurodeles waltlgenome.</title>
        <authorList>
            <person name="Brown T."/>
            <person name="Elewa A."/>
            <person name="Iarovenko S."/>
            <person name="Subramanian E."/>
            <person name="Araus A.J."/>
            <person name="Petzold A."/>
            <person name="Susuki M."/>
            <person name="Suzuki K.-i.T."/>
            <person name="Hayashi T."/>
            <person name="Toyoda A."/>
            <person name="Oliveira C."/>
            <person name="Osipova E."/>
            <person name="Leigh N.D."/>
            <person name="Simon A."/>
            <person name="Yun M.H."/>
        </authorList>
    </citation>
    <scope>NUCLEOTIDE SEQUENCE</scope>
    <source>
        <strain evidence="3">20211129_DDA</strain>
        <tissue evidence="3">Liver</tissue>
    </source>
</reference>
<dbReference type="Proteomes" id="UP001066276">
    <property type="component" value="Chromosome 8"/>
</dbReference>
<feature type="coiled-coil region" evidence="1">
    <location>
        <begin position="56"/>
        <end position="115"/>
    </location>
</feature>
<gene>
    <name evidence="3" type="ORF">NDU88_005884</name>
</gene>
<dbReference type="EMBL" id="JANPWB010000012">
    <property type="protein sequence ID" value="KAJ1117687.1"/>
    <property type="molecule type" value="Genomic_DNA"/>
</dbReference>
<proteinExistence type="predicted"/>
<evidence type="ECO:0000313" key="3">
    <source>
        <dbReference type="EMBL" id="KAJ1117687.1"/>
    </source>
</evidence>
<protein>
    <submittedName>
        <fullName evidence="3">Uncharacterized protein</fullName>
    </submittedName>
</protein>
<keyword evidence="4" id="KW-1185">Reference proteome</keyword>
<name>A0AAV7NNS4_PLEWA</name>
<feature type="region of interest" description="Disordered" evidence="2">
    <location>
        <begin position="24"/>
        <end position="46"/>
    </location>
</feature>
<keyword evidence="1" id="KW-0175">Coiled coil</keyword>
<feature type="region of interest" description="Disordered" evidence="2">
    <location>
        <begin position="159"/>
        <end position="181"/>
    </location>
</feature>
<accession>A0AAV7NNS4</accession>
<evidence type="ECO:0000256" key="2">
    <source>
        <dbReference type="SAM" id="MobiDB-lite"/>
    </source>
</evidence>
<dbReference type="AlphaFoldDB" id="A0AAV7NNS4"/>
<sequence>MAGIRGDPERKIAKERLEGWLGLSGGATRDNMALEKQRRRDAALPRGDVRLNKMAHEEYRRKLVEKMAQVEKVVEDMQPTQRDLKKQMGELDNRVLRLEQRAEDAEGRNRRNNKAQTEEGIQYSLMFPAKLKTILNGKTQDEDPLEAWYWFDSYKATGTTAATRERSNSDPQISRKRQRRT</sequence>
<evidence type="ECO:0000256" key="1">
    <source>
        <dbReference type="SAM" id="Coils"/>
    </source>
</evidence>